<keyword evidence="3" id="KW-1185">Reference proteome</keyword>
<dbReference type="GO" id="GO:0006313">
    <property type="term" value="P:DNA transposition"/>
    <property type="evidence" value="ECO:0007669"/>
    <property type="project" value="InterPro"/>
</dbReference>
<dbReference type="GO" id="GO:0004803">
    <property type="term" value="F:transposase activity"/>
    <property type="evidence" value="ECO:0007669"/>
    <property type="project" value="InterPro"/>
</dbReference>
<dbReference type="OrthoDB" id="5418787at2"/>
<comment type="caution">
    <text evidence="2">The sequence shown here is derived from an EMBL/GenBank/DDBJ whole genome shotgun (WGS) entry which is preliminary data.</text>
</comment>
<dbReference type="SUPFAM" id="SSF53098">
    <property type="entry name" value="Ribonuclease H-like"/>
    <property type="match status" value="1"/>
</dbReference>
<dbReference type="GO" id="GO:0003677">
    <property type="term" value="F:DNA binding"/>
    <property type="evidence" value="ECO:0007669"/>
    <property type="project" value="InterPro"/>
</dbReference>
<sequence>MKSFDKFCTRFALNILHSSCVAYEPPVQKGGRGRPRKKGARLKLKDLFSSQAPLFETVTLSLYDKEETVSYLCRDLLWGQGLYQELRFVLVVMGERQSILVSTDRSLSPETILQLYARRFTTETTFRALKQTIGAFSYHSWIRSMPKLNRYRKKDEPHS</sequence>
<dbReference type="Proteomes" id="UP000298347">
    <property type="component" value="Unassembled WGS sequence"/>
</dbReference>
<proteinExistence type="predicted"/>
<dbReference type="Pfam" id="PF01609">
    <property type="entry name" value="DDE_Tnp_1"/>
    <property type="match status" value="1"/>
</dbReference>
<dbReference type="AlphaFoldDB" id="A0A4Z0GHB1"/>
<accession>A0A4Z0GHB1</accession>
<protein>
    <recommendedName>
        <fullName evidence="1">Transposase IS4-like domain-containing protein</fullName>
    </recommendedName>
</protein>
<organism evidence="2 3">
    <name type="scientific">Sporolactobacillus shoreae</name>
    <dbReference type="NCBI Taxonomy" id="1465501"/>
    <lineage>
        <taxon>Bacteria</taxon>
        <taxon>Bacillati</taxon>
        <taxon>Bacillota</taxon>
        <taxon>Bacilli</taxon>
        <taxon>Bacillales</taxon>
        <taxon>Sporolactobacillaceae</taxon>
        <taxon>Sporolactobacillus</taxon>
    </lineage>
</organism>
<dbReference type="InterPro" id="IPR012337">
    <property type="entry name" value="RNaseH-like_sf"/>
</dbReference>
<dbReference type="RefSeq" id="WP_135349987.1">
    <property type="nucleotide sequence ID" value="NZ_SRJD01000032.1"/>
</dbReference>
<dbReference type="InterPro" id="IPR002559">
    <property type="entry name" value="Transposase_11"/>
</dbReference>
<name>A0A4Z0GHB1_9BACL</name>
<feature type="domain" description="Transposase IS4-like" evidence="1">
    <location>
        <begin position="29"/>
        <end position="142"/>
    </location>
</feature>
<gene>
    <name evidence="2" type="ORF">E4665_16965</name>
</gene>
<evidence type="ECO:0000259" key="1">
    <source>
        <dbReference type="Pfam" id="PF01609"/>
    </source>
</evidence>
<dbReference type="EMBL" id="SRJD01000032">
    <property type="protein sequence ID" value="TGA96040.1"/>
    <property type="molecule type" value="Genomic_DNA"/>
</dbReference>
<evidence type="ECO:0000313" key="3">
    <source>
        <dbReference type="Proteomes" id="UP000298347"/>
    </source>
</evidence>
<evidence type="ECO:0000313" key="2">
    <source>
        <dbReference type="EMBL" id="TGA96040.1"/>
    </source>
</evidence>
<reference evidence="2 3" key="1">
    <citation type="journal article" date="2015" name="Int. J. Syst. Evol. Microbiol.">
        <title>Sporolactobacillus shoreae sp. nov. and Sporolactobacillus spathodeae sp. nov., two spore-forming lactic acid bacteria isolated from tree barks in Thailand.</title>
        <authorList>
            <person name="Thamacharoensuk T."/>
            <person name="Kitahara M."/>
            <person name="Ohkuma M."/>
            <person name="Thongchul N."/>
            <person name="Tanasupawat S."/>
        </authorList>
    </citation>
    <scope>NUCLEOTIDE SEQUENCE [LARGE SCALE GENOMIC DNA]</scope>
    <source>
        <strain evidence="2 3">BK92</strain>
    </source>
</reference>